<sequence>MKITFKLISKLLLSSLTICALSSASYAQSDKPLTLVVPFPPGGSTDITARTIQSKLAERIGRPVVIENRPGAASQIATQHVSRSTPDGNTLLISFDNHSINPIVKPNLPYDTFKDFVGVSLLVRFPLVIAANPSVRGNNLAEFIASAKKNPGMYSYASTGIGSLNQLAMEDIKRKAGIFVLHVPYGGGGPAIAAVVGNTTSMTLLSYAALKGQIQADKLKALAVTGAQRLPELPNTPTVAESGYPGFEAYSWIGAFAPADTPGATVKKLTADFQAVLNDPEIKSKLTQGGFDVQASDGPTLDKHVKREFDRWQQFVKNTRLNLED</sequence>
<dbReference type="Pfam" id="PF03401">
    <property type="entry name" value="TctC"/>
    <property type="match status" value="1"/>
</dbReference>
<evidence type="ECO:0000256" key="1">
    <source>
        <dbReference type="ARBA" id="ARBA00006987"/>
    </source>
</evidence>
<accession>A0A210RWI4</accession>
<dbReference type="EMBL" id="NAIA01000003">
    <property type="protein sequence ID" value="OWF65363.1"/>
    <property type="molecule type" value="Genomic_DNA"/>
</dbReference>
<dbReference type="RefSeq" id="WP_087909586.1">
    <property type="nucleotide sequence ID" value="NZ_NAIA01000003.1"/>
</dbReference>
<dbReference type="InterPro" id="IPR042100">
    <property type="entry name" value="Bug_dom1"/>
</dbReference>
<dbReference type="CDD" id="cd13578">
    <property type="entry name" value="PBP2_Bug27"/>
    <property type="match status" value="1"/>
</dbReference>
<comment type="similarity">
    <text evidence="1">Belongs to the UPF0065 (bug) family.</text>
</comment>
<dbReference type="SUPFAM" id="SSF53850">
    <property type="entry name" value="Periplasmic binding protein-like II"/>
    <property type="match status" value="1"/>
</dbReference>
<dbReference type="Proteomes" id="UP000196880">
    <property type="component" value="Unassembled WGS sequence"/>
</dbReference>
<evidence type="ECO:0008006" key="5">
    <source>
        <dbReference type="Google" id="ProtNLM"/>
    </source>
</evidence>
<dbReference type="PIRSF" id="PIRSF017082">
    <property type="entry name" value="YflP"/>
    <property type="match status" value="1"/>
</dbReference>
<comment type="caution">
    <text evidence="3">The sequence shown here is derived from an EMBL/GenBank/DDBJ whole genome shotgun (WGS) entry which is preliminary data.</text>
</comment>
<gene>
    <name evidence="3" type="ORF">B6A14_06060</name>
</gene>
<dbReference type="Gene3D" id="3.40.190.150">
    <property type="entry name" value="Bordetella uptake gene, domain 1"/>
    <property type="match status" value="1"/>
</dbReference>
<dbReference type="AlphaFoldDB" id="A0A210RWI4"/>
<evidence type="ECO:0000256" key="2">
    <source>
        <dbReference type="SAM" id="SignalP"/>
    </source>
</evidence>
<dbReference type="Gene3D" id="3.40.190.10">
    <property type="entry name" value="Periplasmic binding protein-like II"/>
    <property type="match status" value="1"/>
</dbReference>
<proteinExistence type="inferred from homology"/>
<name>A0A210RWI4_9BURK</name>
<evidence type="ECO:0000313" key="3">
    <source>
        <dbReference type="EMBL" id="OWF65363.1"/>
    </source>
</evidence>
<keyword evidence="4" id="KW-1185">Reference proteome</keyword>
<reference evidence="3 4" key="1">
    <citation type="submission" date="2017-03" db="EMBL/GenBank/DDBJ databases">
        <title>New species Polynucleobacter sp. MWH-EgelM1-30-B4.</title>
        <authorList>
            <person name="Hahn M.W."/>
        </authorList>
    </citation>
    <scope>NUCLEOTIDE SEQUENCE [LARGE SCALE GENOMIC DNA]</scope>
    <source>
        <strain evidence="3 4">MWH-EgelM1-30-B4</strain>
    </source>
</reference>
<evidence type="ECO:0000313" key="4">
    <source>
        <dbReference type="Proteomes" id="UP000196880"/>
    </source>
</evidence>
<organism evidence="3 4">
    <name type="scientific">Polynucleobacter hirudinilacicola</name>
    <dbReference type="NCBI Taxonomy" id="1743166"/>
    <lineage>
        <taxon>Bacteria</taxon>
        <taxon>Pseudomonadati</taxon>
        <taxon>Pseudomonadota</taxon>
        <taxon>Betaproteobacteria</taxon>
        <taxon>Burkholderiales</taxon>
        <taxon>Burkholderiaceae</taxon>
        <taxon>Polynucleobacter</taxon>
    </lineage>
</organism>
<dbReference type="PANTHER" id="PTHR42928:SF5">
    <property type="entry name" value="BLR1237 PROTEIN"/>
    <property type="match status" value="1"/>
</dbReference>
<dbReference type="InterPro" id="IPR005064">
    <property type="entry name" value="BUG"/>
</dbReference>
<keyword evidence="2" id="KW-0732">Signal</keyword>
<dbReference type="PANTHER" id="PTHR42928">
    <property type="entry name" value="TRICARBOXYLATE-BINDING PROTEIN"/>
    <property type="match status" value="1"/>
</dbReference>
<feature type="chain" id="PRO_5012916691" description="LacI family transcriptional regulator" evidence="2">
    <location>
        <begin position="28"/>
        <end position="325"/>
    </location>
</feature>
<protein>
    <recommendedName>
        <fullName evidence="5">LacI family transcriptional regulator</fullName>
    </recommendedName>
</protein>
<dbReference type="OrthoDB" id="8678477at2"/>
<feature type="signal peptide" evidence="2">
    <location>
        <begin position="1"/>
        <end position="27"/>
    </location>
</feature>